<dbReference type="RefSeq" id="WP_091412810.1">
    <property type="nucleotide sequence ID" value="NZ_FOAB01000013.1"/>
</dbReference>
<dbReference type="EMBL" id="FOAB01000013">
    <property type="protein sequence ID" value="SEM28737.1"/>
    <property type="molecule type" value="Genomic_DNA"/>
</dbReference>
<organism evidence="1 2">
    <name type="scientific">Aquimarina amphilecti</name>
    <dbReference type="NCBI Taxonomy" id="1038014"/>
    <lineage>
        <taxon>Bacteria</taxon>
        <taxon>Pseudomonadati</taxon>
        <taxon>Bacteroidota</taxon>
        <taxon>Flavobacteriia</taxon>
        <taxon>Flavobacteriales</taxon>
        <taxon>Flavobacteriaceae</taxon>
        <taxon>Aquimarina</taxon>
    </lineage>
</organism>
<protein>
    <submittedName>
        <fullName evidence="1">Uncharacterized protein</fullName>
    </submittedName>
</protein>
<dbReference type="STRING" id="1038014.SAMN04487910_4631"/>
<accession>A0A1H7X6C5</accession>
<proteinExistence type="predicted"/>
<evidence type="ECO:0000313" key="1">
    <source>
        <dbReference type="EMBL" id="SEM28737.1"/>
    </source>
</evidence>
<reference evidence="2" key="1">
    <citation type="submission" date="2016-10" db="EMBL/GenBank/DDBJ databases">
        <authorList>
            <person name="Varghese N."/>
            <person name="Submissions S."/>
        </authorList>
    </citation>
    <scope>NUCLEOTIDE SEQUENCE [LARGE SCALE GENOMIC DNA]</scope>
    <source>
        <strain evidence="2">DSM 25232 / NCIMB 14723 / 92V</strain>
    </source>
</reference>
<dbReference type="OrthoDB" id="4293512at2"/>
<evidence type="ECO:0000313" key="2">
    <source>
        <dbReference type="Proteomes" id="UP000198521"/>
    </source>
</evidence>
<dbReference type="Proteomes" id="UP000198521">
    <property type="component" value="Unassembled WGS sequence"/>
</dbReference>
<dbReference type="AlphaFoldDB" id="A0A1H7X6C5"/>
<sequence length="160" mass="18818">MGKYQYRLKCEFKVDPESFISVADELEISIPCINCQRDHRTIVFENITEKGICTPRKKCNGFPGKLTSRELIKKSDHIQVNYLIDFEYEPFIDQKYNVKSNFKFGWTRVYFTLNCSNCEKENTISTQENVGRPWDVKCDCGNVIYKDHKSPFSYKVIEVN</sequence>
<name>A0A1H7X6C5_AQUAM</name>
<keyword evidence="2" id="KW-1185">Reference proteome</keyword>
<gene>
    <name evidence="1" type="ORF">SAMN04487910_4631</name>
</gene>